<dbReference type="OMA" id="HRIWAMQ"/>
<name>T0QHL9_SAPDV</name>
<dbReference type="RefSeq" id="XP_008613308.1">
    <property type="nucleotide sequence ID" value="XM_008615086.1"/>
</dbReference>
<proteinExistence type="predicted"/>
<dbReference type="eggNOG" id="ENOG502RY5B">
    <property type="taxonomic scope" value="Eukaryota"/>
</dbReference>
<reference evidence="1 2" key="1">
    <citation type="submission" date="2012-04" db="EMBL/GenBank/DDBJ databases">
        <title>The Genome Sequence of Saprolegnia declina VS20.</title>
        <authorList>
            <consortium name="The Broad Institute Genome Sequencing Platform"/>
            <person name="Russ C."/>
            <person name="Nusbaum C."/>
            <person name="Tyler B."/>
            <person name="van West P."/>
            <person name="Dieguez-Uribeondo J."/>
            <person name="de Bruijn I."/>
            <person name="Tripathy S."/>
            <person name="Jiang R."/>
            <person name="Young S.K."/>
            <person name="Zeng Q."/>
            <person name="Gargeya S."/>
            <person name="Fitzgerald M."/>
            <person name="Haas B."/>
            <person name="Abouelleil A."/>
            <person name="Alvarado L."/>
            <person name="Arachchi H.M."/>
            <person name="Berlin A."/>
            <person name="Chapman S.B."/>
            <person name="Goldberg J."/>
            <person name="Griggs A."/>
            <person name="Gujja S."/>
            <person name="Hansen M."/>
            <person name="Howarth C."/>
            <person name="Imamovic A."/>
            <person name="Larimer J."/>
            <person name="McCowen C."/>
            <person name="Montmayeur A."/>
            <person name="Murphy C."/>
            <person name="Neiman D."/>
            <person name="Pearson M."/>
            <person name="Priest M."/>
            <person name="Roberts A."/>
            <person name="Saif S."/>
            <person name="Shea T."/>
            <person name="Sisk P."/>
            <person name="Sykes S."/>
            <person name="Wortman J."/>
            <person name="Nusbaum C."/>
            <person name="Birren B."/>
        </authorList>
    </citation>
    <scope>NUCLEOTIDE SEQUENCE [LARGE SCALE GENOMIC DNA]</scope>
    <source>
        <strain evidence="1 2">VS20</strain>
    </source>
</reference>
<dbReference type="SMART" id="SM00015">
    <property type="entry name" value="IQ"/>
    <property type="match status" value="4"/>
</dbReference>
<sequence length="377" mass="42429">MKHVAARPRGVYLSPYLTCAQCNALNVVNAYRLGPATTLGRRGLGLGREVLPECVGCGRTLALHVGATNHAPALASEAAAFHHAQHIRAAAGLTLQRIVRGGLARLEAGRRRRAKAARDALERRAATLLQRRVRGMQTRQRTRIQSGVWLIAWTHPTLLGTLLREASAATARVFWFTDTADLALVQADYRAYVRRAGPAMTLRRFEGNVLLLVHRIWAMQHRMAARIQARWRGMQLRHVLRIYLCELGRLREVWHCCAGLIQRNWRRVRARRHCDQRRATAVRQRIAGTNGVGPRRPRLLLDVRRVRAAYAQHHRRTDKVAGYLAHPHVDLLADNDVLQTFAATYGAVTSSAMQRHHAAHVDARRKIHAFVAKATGR</sequence>
<dbReference type="InterPro" id="IPR000048">
    <property type="entry name" value="IQ_motif_EF-hand-BS"/>
</dbReference>
<dbReference type="OrthoDB" id="78094at2759"/>
<evidence type="ECO:0000313" key="1">
    <source>
        <dbReference type="EMBL" id="EQC33185.1"/>
    </source>
</evidence>
<protein>
    <submittedName>
        <fullName evidence="1">Uncharacterized protein</fullName>
    </submittedName>
</protein>
<dbReference type="GeneID" id="19949896"/>
<accession>T0QHL9</accession>
<dbReference type="Proteomes" id="UP000030762">
    <property type="component" value="Unassembled WGS sequence"/>
</dbReference>
<dbReference type="PROSITE" id="PS50096">
    <property type="entry name" value="IQ"/>
    <property type="match status" value="3"/>
</dbReference>
<keyword evidence="2" id="KW-1185">Reference proteome</keyword>
<dbReference type="InParanoid" id="T0QHL9"/>
<dbReference type="VEuPathDB" id="FungiDB:SDRG_09169"/>
<evidence type="ECO:0000313" key="2">
    <source>
        <dbReference type="Proteomes" id="UP000030762"/>
    </source>
</evidence>
<dbReference type="EMBL" id="JH767160">
    <property type="protein sequence ID" value="EQC33185.1"/>
    <property type="molecule type" value="Genomic_DNA"/>
</dbReference>
<dbReference type="Pfam" id="PF00612">
    <property type="entry name" value="IQ"/>
    <property type="match status" value="2"/>
</dbReference>
<gene>
    <name evidence="1" type="ORF">SDRG_09169</name>
</gene>
<dbReference type="AlphaFoldDB" id="T0QHL9"/>
<organism evidence="1 2">
    <name type="scientific">Saprolegnia diclina (strain VS20)</name>
    <dbReference type="NCBI Taxonomy" id="1156394"/>
    <lineage>
        <taxon>Eukaryota</taxon>
        <taxon>Sar</taxon>
        <taxon>Stramenopiles</taxon>
        <taxon>Oomycota</taxon>
        <taxon>Saprolegniomycetes</taxon>
        <taxon>Saprolegniales</taxon>
        <taxon>Saprolegniaceae</taxon>
        <taxon>Saprolegnia</taxon>
    </lineage>
</organism>